<dbReference type="AlphaFoldDB" id="A0A9Q0DY29"/>
<gene>
    <name evidence="1" type="ORF">NHX12_002969</name>
</gene>
<proteinExistence type="predicted"/>
<evidence type="ECO:0000313" key="1">
    <source>
        <dbReference type="EMBL" id="KAJ3596564.1"/>
    </source>
</evidence>
<feature type="non-terminal residue" evidence="1">
    <location>
        <position position="1"/>
    </location>
</feature>
<reference evidence="1" key="1">
    <citation type="submission" date="2022-07" db="EMBL/GenBank/DDBJ databases">
        <title>Chromosome-level genome of Muraenolepis orangiensis.</title>
        <authorList>
            <person name="Kim J."/>
        </authorList>
    </citation>
    <scope>NUCLEOTIDE SEQUENCE</scope>
    <source>
        <strain evidence="1">KU_S4_2022</strain>
        <tissue evidence="1">Muscle</tissue>
    </source>
</reference>
<keyword evidence="2" id="KW-1185">Reference proteome</keyword>
<accession>A0A9Q0DY29</accession>
<sequence length="61" mass="6825">KALVCERPLRASDRFGERPPGLVTLADAVLFCVFHRAQSGTLRRCAVWTVAIDKNKCPVVW</sequence>
<comment type="caution">
    <text evidence="1">The sequence shown here is derived from an EMBL/GenBank/DDBJ whole genome shotgun (WGS) entry which is preliminary data.</text>
</comment>
<evidence type="ECO:0000313" key="2">
    <source>
        <dbReference type="Proteomes" id="UP001148018"/>
    </source>
</evidence>
<dbReference type="EMBL" id="JANIIK010000110">
    <property type="protein sequence ID" value="KAJ3596564.1"/>
    <property type="molecule type" value="Genomic_DNA"/>
</dbReference>
<dbReference type="Proteomes" id="UP001148018">
    <property type="component" value="Unassembled WGS sequence"/>
</dbReference>
<organism evidence="1 2">
    <name type="scientific">Muraenolepis orangiensis</name>
    <name type="common">Patagonian moray cod</name>
    <dbReference type="NCBI Taxonomy" id="630683"/>
    <lineage>
        <taxon>Eukaryota</taxon>
        <taxon>Metazoa</taxon>
        <taxon>Chordata</taxon>
        <taxon>Craniata</taxon>
        <taxon>Vertebrata</taxon>
        <taxon>Euteleostomi</taxon>
        <taxon>Actinopterygii</taxon>
        <taxon>Neopterygii</taxon>
        <taxon>Teleostei</taxon>
        <taxon>Neoteleostei</taxon>
        <taxon>Acanthomorphata</taxon>
        <taxon>Zeiogadaria</taxon>
        <taxon>Gadariae</taxon>
        <taxon>Gadiformes</taxon>
        <taxon>Muraenolepidoidei</taxon>
        <taxon>Muraenolepididae</taxon>
        <taxon>Muraenolepis</taxon>
    </lineage>
</organism>
<name>A0A9Q0DY29_9TELE</name>
<protein>
    <submittedName>
        <fullName evidence="1">Uncharacterized protein</fullName>
    </submittedName>
</protein>